<evidence type="ECO:0000256" key="2">
    <source>
        <dbReference type="ARBA" id="ARBA00022857"/>
    </source>
</evidence>
<sequence>MFYNVGRCTIQVLEVTNQKAQARIMPVTGIHVALVTGGNTGIGYATIEFLAQKGAKVYMASRNEEKAQNAIKEIEAKLWKSSGEGENKGSVHWFKLELSDPRSVKEAGTEFLVNEERLDILVNNASHAAFGPYKLNEDGLLDVMVVNYISHFVLTETLLPLLKRTAALENSDVRIVNLSSVSHTLMKPDSFVGKDSINKQYGDSISGHLHTYENTKLANILHLKHLQTRLNAESAGITCLVVHPGAVMTVGVTGFFQSIPFVGWFLKTFLAPLFLVSWKQGAMTSAFAAAGKEIAASRKSTDEAERKKYEGAYLTPIANISEPSTYAKDERLQRELYETTMEVLREVGVVS</sequence>
<dbReference type="InterPro" id="IPR036291">
    <property type="entry name" value="NAD(P)-bd_dom_sf"/>
</dbReference>
<keyword evidence="5" id="KW-1185">Reference proteome</keyword>
<evidence type="ECO:0000256" key="3">
    <source>
        <dbReference type="ARBA" id="ARBA00023002"/>
    </source>
</evidence>
<comment type="similarity">
    <text evidence="1">Belongs to the short-chain dehydrogenases/reductases (SDR) family.</text>
</comment>
<dbReference type="PANTHER" id="PTHR24320:SF282">
    <property type="entry name" value="WW DOMAIN-CONTAINING OXIDOREDUCTASE"/>
    <property type="match status" value="1"/>
</dbReference>
<evidence type="ECO:0000313" key="5">
    <source>
        <dbReference type="Proteomes" id="UP000188533"/>
    </source>
</evidence>
<reference evidence="4 5" key="1">
    <citation type="submission" date="2016-08" db="EMBL/GenBank/DDBJ databases">
        <authorList>
            <consortium name="Lentinula edodes genome sequencing consortium"/>
            <person name="Sakamoto Y."/>
            <person name="Nakade K."/>
            <person name="Sato S."/>
            <person name="Yoshida Y."/>
            <person name="Miyazaki K."/>
            <person name="Natsume S."/>
            <person name="Konno N."/>
        </authorList>
    </citation>
    <scope>NUCLEOTIDE SEQUENCE [LARGE SCALE GENOMIC DNA]</scope>
    <source>
        <strain evidence="4 5">NBRC 111202</strain>
    </source>
</reference>
<dbReference type="AlphaFoldDB" id="A0A1Q3EIP4"/>
<keyword evidence="2" id="KW-0521">NADP</keyword>
<comment type="caution">
    <text evidence="4">The sequence shown here is derived from an EMBL/GenBank/DDBJ whole genome shotgun (WGS) entry which is preliminary data.</text>
</comment>
<dbReference type="Gene3D" id="3.40.50.720">
    <property type="entry name" value="NAD(P)-binding Rossmann-like Domain"/>
    <property type="match status" value="1"/>
</dbReference>
<evidence type="ECO:0000313" key="4">
    <source>
        <dbReference type="EMBL" id="GAW07039.1"/>
    </source>
</evidence>
<reference evidence="4 5" key="2">
    <citation type="submission" date="2017-02" db="EMBL/GenBank/DDBJ databases">
        <title>A genome survey and senescence transcriptome analysis in Lentinula edodes.</title>
        <authorList>
            <person name="Sakamoto Y."/>
            <person name="Nakade K."/>
            <person name="Sato S."/>
            <person name="Yoshida Y."/>
            <person name="Miyazaki K."/>
            <person name="Natsume S."/>
            <person name="Konno N."/>
        </authorList>
    </citation>
    <scope>NUCLEOTIDE SEQUENCE [LARGE SCALE GENOMIC DNA]</scope>
    <source>
        <strain evidence="4 5">NBRC 111202</strain>
    </source>
</reference>
<protein>
    <submittedName>
        <fullName evidence="4">NAD-binding protein</fullName>
    </submittedName>
</protein>
<dbReference type="PANTHER" id="PTHR24320">
    <property type="entry name" value="RETINOL DEHYDROGENASE"/>
    <property type="match status" value="1"/>
</dbReference>
<proteinExistence type="inferred from homology"/>
<gene>
    <name evidence="4" type="ORF">LENED_009001</name>
</gene>
<dbReference type="PRINTS" id="PR00081">
    <property type="entry name" value="GDHRDH"/>
</dbReference>
<dbReference type="STRING" id="5353.A0A1Q3EIP4"/>
<dbReference type="Proteomes" id="UP000188533">
    <property type="component" value="Unassembled WGS sequence"/>
</dbReference>
<evidence type="ECO:0000256" key="1">
    <source>
        <dbReference type="ARBA" id="ARBA00006484"/>
    </source>
</evidence>
<keyword evidence="3" id="KW-0560">Oxidoreductase</keyword>
<dbReference type="GO" id="GO:0016491">
    <property type="term" value="F:oxidoreductase activity"/>
    <property type="evidence" value="ECO:0007669"/>
    <property type="project" value="UniProtKB-KW"/>
</dbReference>
<dbReference type="SUPFAM" id="SSF51735">
    <property type="entry name" value="NAD(P)-binding Rossmann-fold domains"/>
    <property type="match status" value="1"/>
</dbReference>
<accession>A0A1Q3EIP4</accession>
<dbReference type="EMBL" id="BDGU01000393">
    <property type="protein sequence ID" value="GAW07039.1"/>
    <property type="molecule type" value="Genomic_DNA"/>
</dbReference>
<name>A0A1Q3EIP4_LENED</name>
<organism evidence="4 5">
    <name type="scientific">Lentinula edodes</name>
    <name type="common">Shiitake mushroom</name>
    <name type="synonym">Lentinus edodes</name>
    <dbReference type="NCBI Taxonomy" id="5353"/>
    <lineage>
        <taxon>Eukaryota</taxon>
        <taxon>Fungi</taxon>
        <taxon>Dikarya</taxon>
        <taxon>Basidiomycota</taxon>
        <taxon>Agaricomycotina</taxon>
        <taxon>Agaricomycetes</taxon>
        <taxon>Agaricomycetidae</taxon>
        <taxon>Agaricales</taxon>
        <taxon>Marasmiineae</taxon>
        <taxon>Omphalotaceae</taxon>
        <taxon>Lentinula</taxon>
    </lineage>
</organism>
<dbReference type="InterPro" id="IPR002347">
    <property type="entry name" value="SDR_fam"/>
</dbReference>
<dbReference type="Pfam" id="PF00106">
    <property type="entry name" value="adh_short"/>
    <property type="match status" value="1"/>
</dbReference>